<comment type="caution">
    <text evidence="4">The sequence shown here is derived from an EMBL/GenBank/DDBJ whole genome shotgun (WGS) entry which is preliminary data.</text>
</comment>
<dbReference type="CDD" id="cd04647">
    <property type="entry name" value="LbH_MAT_like"/>
    <property type="match status" value="1"/>
</dbReference>
<dbReference type="Proteomes" id="UP001210231">
    <property type="component" value="Unassembled WGS sequence"/>
</dbReference>
<keyword evidence="5" id="KW-1185">Reference proteome</keyword>
<dbReference type="Gene3D" id="2.160.10.10">
    <property type="entry name" value="Hexapeptide repeat proteins"/>
    <property type="match status" value="2"/>
</dbReference>
<sequence length="328" mass="36850">MIISILNALLPSFLSVPLYRLRGYKIGKNSKVKIGTLIISKDVTIGSNVNIGPLCLIKSKSFAIGNNSTIKPLVFLKTNYVTINSYVQISGPTVISGDDTPNSRFEIGDHSRIFPNCWLETGEGIFIGKQTGIGGESQLFTHGYWTSYLKRGPRALGPIIIKDDVYVGWRSFITPNVTLENNCVIAANTVISKDVREYNIMGGAPARVLRKIEDTVLSTEEFQEKTEDIFNSIYDYSIYKKYDTERIAAGTVSINGIIVTIDKEKIKDKNDVLLLYNVPDKDKKNILENSGNNIIDLDDYIAFIKNNNKELQFVITHLRKFGIRLYFK</sequence>
<evidence type="ECO:0000256" key="3">
    <source>
        <dbReference type="PROSITE-ProRule" id="PRU00182"/>
    </source>
</evidence>
<reference evidence="4 5" key="1">
    <citation type="submission" date="2022-12" db="EMBL/GenBank/DDBJ databases">
        <title>Chitinophagaceae gen. sp. nov., a new member of the family Chitinophagaceae, isolated from soil in a chemical factory.</title>
        <authorList>
            <person name="Ke Z."/>
        </authorList>
    </citation>
    <scope>NUCLEOTIDE SEQUENCE [LARGE SCALE GENOMIC DNA]</scope>
    <source>
        <strain evidence="4 5">LY-5</strain>
    </source>
</reference>
<evidence type="ECO:0000256" key="2">
    <source>
        <dbReference type="ARBA" id="ARBA00022679"/>
    </source>
</evidence>
<accession>A0ABT4UHG9</accession>
<dbReference type="EMBL" id="JAQGEF010000005">
    <property type="protein sequence ID" value="MDA3614290.1"/>
    <property type="molecule type" value="Genomic_DNA"/>
</dbReference>
<dbReference type="InterPro" id="IPR011004">
    <property type="entry name" value="Trimer_LpxA-like_sf"/>
</dbReference>
<evidence type="ECO:0000313" key="4">
    <source>
        <dbReference type="EMBL" id="MDA3614290.1"/>
    </source>
</evidence>
<gene>
    <name evidence="4" type="ORF">O3P16_05690</name>
</gene>
<dbReference type="SUPFAM" id="SSF51161">
    <property type="entry name" value="Trimeric LpxA-like enzymes"/>
    <property type="match status" value="1"/>
</dbReference>
<dbReference type="RefSeq" id="WP_407030618.1">
    <property type="nucleotide sequence ID" value="NZ_JAQGEF010000005.1"/>
</dbReference>
<protein>
    <submittedName>
        <fullName evidence="4">DapH/DapD/GlmU-related protein</fullName>
    </submittedName>
</protein>
<evidence type="ECO:0000313" key="5">
    <source>
        <dbReference type="Proteomes" id="UP001210231"/>
    </source>
</evidence>
<proteinExistence type="inferred from homology"/>
<dbReference type="InterPro" id="IPR001451">
    <property type="entry name" value="Hexapep"/>
</dbReference>
<dbReference type="PROSITE" id="PS50889">
    <property type="entry name" value="S4"/>
    <property type="match status" value="1"/>
</dbReference>
<organism evidence="4 5">
    <name type="scientific">Polluticaenibacter yanchengensis</name>
    <dbReference type="NCBI Taxonomy" id="3014562"/>
    <lineage>
        <taxon>Bacteria</taxon>
        <taxon>Pseudomonadati</taxon>
        <taxon>Bacteroidota</taxon>
        <taxon>Chitinophagia</taxon>
        <taxon>Chitinophagales</taxon>
        <taxon>Chitinophagaceae</taxon>
        <taxon>Polluticaenibacter</taxon>
    </lineage>
</organism>
<evidence type="ECO:0000256" key="1">
    <source>
        <dbReference type="ARBA" id="ARBA00007274"/>
    </source>
</evidence>
<keyword evidence="2" id="KW-0808">Transferase</keyword>
<comment type="similarity">
    <text evidence="1">Belongs to the transferase hexapeptide repeat family.</text>
</comment>
<dbReference type="InterPro" id="IPR051159">
    <property type="entry name" value="Hexapeptide_acetyltransf"/>
</dbReference>
<dbReference type="PANTHER" id="PTHR23416">
    <property type="entry name" value="SIALIC ACID SYNTHASE-RELATED"/>
    <property type="match status" value="1"/>
</dbReference>
<dbReference type="Pfam" id="PF14602">
    <property type="entry name" value="Hexapep_2"/>
    <property type="match status" value="1"/>
</dbReference>
<name>A0ABT4UHG9_9BACT</name>
<keyword evidence="3" id="KW-0694">RNA-binding</keyword>
<dbReference type="PANTHER" id="PTHR23416:SF23">
    <property type="entry name" value="ACETYLTRANSFERASE C18B11.09C-RELATED"/>
    <property type="match status" value="1"/>
</dbReference>